<proteinExistence type="predicted"/>
<evidence type="ECO:0008006" key="4">
    <source>
        <dbReference type="Google" id="ProtNLM"/>
    </source>
</evidence>
<feature type="chain" id="PRO_5021345620" description="Porin" evidence="1">
    <location>
        <begin position="27"/>
        <end position="367"/>
    </location>
</feature>
<organism evidence="2 3">
    <name type="scientific">Bradyrhizobium ivorense</name>
    <dbReference type="NCBI Taxonomy" id="2511166"/>
    <lineage>
        <taxon>Bacteria</taxon>
        <taxon>Pseudomonadati</taxon>
        <taxon>Pseudomonadota</taxon>
        <taxon>Alphaproteobacteria</taxon>
        <taxon>Hyphomicrobiales</taxon>
        <taxon>Nitrobacteraceae</taxon>
        <taxon>Bradyrhizobium</taxon>
    </lineage>
</organism>
<keyword evidence="1" id="KW-0732">Signal</keyword>
<protein>
    <recommendedName>
        <fullName evidence="4">Porin</fullName>
    </recommendedName>
</protein>
<evidence type="ECO:0000313" key="3">
    <source>
        <dbReference type="Proteomes" id="UP000328092"/>
    </source>
</evidence>
<dbReference type="AlphaFoldDB" id="A0A508SYJ6"/>
<dbReference type="GO" id="GO:0009279">
    <property type="term" value="C:cell outer membrane"/>
    <property type="evidence" value="ECO:0007669"/>
    <property type="project" value="InterPro"/>
</dbReference>
<dbReference type="SUPFAM" id="SSF111364">
    <property type="entry name" value="Tsx-like channel"/>
    <property type="match status" value="1"/>
</dbReference>
<dbReference type="OrthoDB" id="104801at2"/>
<dbReference type="Gene3D" id="2.40.230.20">
    <property type="entry name" value="Nucleoside-specific channel-forming protein, Tsx-like"/>
    <property type="match status" value="1"/>
</dbReference>
<comment type="caution">
    <text evidence="2">The sequence shown here is derived from an EMBL/GenBank/DDBJ whole genome shotgun (WGS) entry which is preliminary data.</text>
</comment>
<feature type="signal peptide" evidence="1">
    <location>
        <begin position="1"/>
        <end position="26"/>
    </location>
</feature>
<dbReference type="Proteomes" id="UP000328092">
    <property type="component" value="Unassembled WGS sequence"/>
</dbReference>
<evidence type="ECO:0000313" key="2">
    <source>
        <dbReference type="EMBL" id="VIO66157.1"/>
    </source>
</evidence>
<reference evidence="2" key="1">
    <citation type="submission" date="2019-02" db="EMBL/GenBank/DDBJ databases">
        <authorList>
            <person name="Pothier F.J."/>
        </authorList>
    </citation>
    <scope>NUCLEOTIDE SEQUENCE</scope>
    <source>
        <strain evidence="2">CI-1B</strain>
    </source>
</reference>
<accession>A0A508SYJ6</accession>
<keyword evidence="3" id="KW-1185">Reference proteome</keyword>
<name>A0A508SYJ6_9BRAD</name>
<dbReference type="EMBL" id="CAADFC020000004">
    <property type="protein sequence ID" value="VIO66157.1"/>
    <property type="molecule type" value="Genomic_DNA"/>
</dbReference>
<sequence>MFNIRRTLSAAVLSLGLVPAANLASAADLPVKAPKPPKPPADLPFFLVVDNRVTYSYIFSGTDPGVFSVRPDGSIDGKTAKQVYSFTHFDIWAYGQNFFTISMYKSDHNDPASPCSNVGVTITGAPATCAGATEIYGLFRSTFGWNQIFNTKAFSMGPLNNISFEVGMDANTENNFLAPAKRDVVAGLQFEFNLPYKGYINVAPLMYYEFANHNAFDQCGLFGPGVAGVTCISDGNTKFKPTWAVEVNYYMDLGFLPENMQYFSISGRAGWYGKKGTENEPMAFNPVTNISTAVELNSEPIRLTFDASKAFWGPKYSHFVDVWVAYRYWQNKFGLDHAKSVVCNVAPGVSNNSCTEESLYSGISVKF</sequence>
<dbReference type="InterPro" id="IPR036777">
    <property type="entry name" value="Channel_Tsx-like_sf"/>
</dbReference>
<evidence type="ECO:0000256" key="1">
    <source>
        <dbReference type="SAM" id="SignalP"/>
    </source>
</evidence>
<gene>
    <name evidence="2" type="ORF">CI1B_12690</name>
</gene>